<dbReference type="InterPro" id="IPR031304">
    <property type="entry name" value="SLT_2"/>
</dbReference>
<dbReference type="InterPro" id="IPR043426">
    <property type="entry name" value="MltB-like"/>
</dbReference>
<accession>A0A543L1L6</accession>
<dbReference type="Proteomes" id="UP000316993">
    <property type="component" value="Unassembled WGS sequence"/>
</dbReference>
<feature type="domain" description="Peptidoglycan binding-like" evidence="2">
    <location>
        <begin position="391"/>
        <end position="446"/>
    </location>
</feature>
<evidence type="ECO:0000259" key="2">
    <source>
        <dbReference type="Pfam" id="PF01471"/>
    </source>
</evidence>
<dbReference type="RefSeq" id="WP_142084361.1">
    <property type="nucleotide sequence ID" value="NZ_VFPV01000003.1"/>
</dbReference>
<dbReference type="PANTHER" id="PTHR30163:SF8">
    <property type="entry name" value="LYTIC MUREIN TRANSGLYCOSYLASE"/>
    <property type="match status" value="1"/>
</dbReference>
<dbReference type="CDD" id="cd13399">
    <property type="entry name" value="Slt35-like"/>
    <property type="match status" value="1"/>
</dbReference>
<comment type="caution">
    <text evidence="4">The sequence shown here is derived from an EMBL/GenBank/DDBJ whole genome shotgun (WGS) entry which is preliminary data.</text>
</comment>
<dbReference type="InterPro" id="IPR036366">
    <property type="entry name" value="PGBDSf"/>
</dbReference>
<dbReference type="NCBIfam" id="TIGR02283">
    <property type="entry name" value="MltB_2"/>
    <property type="match status" value="1"/>
</dbReference>
<dbReference type="GO" id="GO:0008933">
    <property type="term" value="F:peptidoglycan lytic transglycosylase activity"/>
    <property type="evidence" value="ECO:0007669"/>
    <property type="project" value="TreeGrafter"/>
</dbReference>
<keyword evidence="1" id="KW-0732">Signal</keyword>
<proteinExistence type="predicted"/>
<dbReference type="EMBL" id="VFPV01000003">
    <property type="protein sequence ID" value="TQN01224.1"/>
    <property type="molecule type" value="Genomic_DNA"/>
</dbReference>
<sequence>MRHFHPTPPLLCRRSPAQLTAKVSALALACALALGGCATAPGAGTPAAQPPAAPAAPAVPPPAQAVLAAPAAADGHEEGFVQWRNAFVAQALAEGIRPDTVRNVLAQAQWQPRVIELDRSQPEFTRTPWAYLDSAVSPLRVSQGLAKLEQHSTPLQAAAERYGVPASVVTAIWGIESNYGSNFGTFKTVDALATLAYEGRRHDWARSQLLAALRIIDRGDIAAEAMIGSWAGAMGHTQFIPTVFQAYAVDADGDGRRDIWGSIPDVAASTAHFLVREGWVPGETWGTEVQLPPGFDHARAELNVRQSTAQWAAEGVRAMDGNALPDLASASILAPAGARGPAFLVGKNFRTILRYNNSTNYALAVALLSQRLSGGPGVVAEWPRDLQPLSREQTRQLQTALNAKGFDTGTPDGVLGPATRAGLRKYQQSQGLVADGYPTLELLRSLAAAGTTP</sequence>
<evidence type="ECO:0000259" key="3">
    <source>
        <dbReference type="Pfam" id="PF13406"/>
    </source>
</evidence>
<dbReference type="Pfam" id="PF01471">
    <property type="entry name" value="PG_binding_1"/>
    <property type="match status" value="1"/>
</dbReference>
<dbReference type="InterPro" id="IPR011970">
    <property type="entry name" value="MltB_2"/>
</dbReference>
<dbReference type="AlphaFoldDB" id="A0A543L1L6"/>
<dbReference type="GO" id="GO:0009253">
    <property type="term" value="P:peptidoglycan catabolic process"/>
    <property type="evidence" value="ECO:0007669"/>
    <property type="project" value="TreeGrafter"/>
</dbReference>
<protein>
    <submittedName>
        <fullName evidence="4">Lytic murein transglycosylase</fullName>
    </submittedName>
</protein>
<evidence type="ECO:0000313" key="5">
    <source>
        <dbReference type="Proteomes" id="UP000316993"/>
    </source>
</evidence>
<dbReference type="Pfam" id="PF13406">
    <property type="entry name" value="SLT_2"/>
    <property type="match status" value="1"/>
</dbReference>
<feature type="signal peptide" evidence="1">
    <location>
        <begin position="1"/>
        <end position="40"/>
    </location>
</feature>
<reference evidence="4 5" key="1">
    <citation type="submission" date="2019-06" db="EMBL/GenBank/DDBJ databases">
        <title>Genomic Encyclopedia of Archaeal and Bacterial Type Strains, Phase II (KMG-II): from individual species to whole genera.</title>
        <authorList>
            <person name="Goeker M."/>
        </authorList>
    </citation>
    <scope>NUCLEOTIDE SEQUENCE [LARGE SCALE GENOMIC DNA]</scope>
    <source>
        <strain evidence="4 5">DSM 7270</strain>
    </source>
</reference>
<feature type="domain" description="Transglycosylase SLT" evidence="3">
    <location>
        <begin position="80"/>
        <end position="370"/>
    </location>
</feature>
<dbReference type="PANTHER" id="PTHR30163">
    <property type="entry name" value="MEMBRANE-BOUND LYTIC MUREIN TRANSGLYCOSYLASE B"/>
    <property type="match status" value="1"/>
</dbReference>
<dbReference type="InterPro" id="IPR002477">
    <property type="entry name" value="Peptidoglycan-bd-like"/>
</dbReference>
<dbReference type="SUPFAM" id="SSF53955">
    <property type="entry name" value="Lysozyme-like"/>
    <property type="match status" value="1"/>
</dbReference>
<dbReference type="Gene3D" id="1.10.530.10">
    <property type="match status" value="1"/>
</dbReference>
<gene>
    <name evidence="4" type="ORF">BDD18_3175</name>
</gene>
<dbReference type="Gene3D" id="1.10.101.10">
    <property type="entry name" value="PGBD-like superfamily/PGBD"/>
    <property type="match status" value="1"/>
</dbReference>
<organism evidence="4 5">
    <name type="scientific">Acidovorax temperans</name>
    <dbReference type="NCBI Taxonomy" id="80878"/>
    <lineage>
        <taxon>Bacteria</taxon>
        <taxon>Pseudomonadati</taxon>
        <taxon>Pseudomonadota</taxon>
        <taxon>Betaproteobacteria</taxon>
        <taxon>Burkholderiales</taxon>
        <taxon>Comamonadaceae</taxon>
        <taxon>Acidovorax</taxon>
    </lineage>
</organism>
<evidence type="ECO:0000256" key="1">
    <source>
        <dbReference type="SAM" id="SignalP"/>
    </source>
</evidence>
<feature type="chain" id="PRO_5021932564" evidence="1">
    <location>
        <begin position="41"/>
        <end position="453"/>
    </location>
</feature>
<name>A0A543L1L6_9BURK</name>
<dbReference type="SUPFAM" id="SSF47090">
    <property type="entry name" value="PGBD-like"/>
    <property type="match status" value="1"/>
</dbReference>
<dbReference type="Gene3D" id="1.10.8.350">
    <property type="entry name" value="Bacterial muramidase"/>
    <property type="match status" value="1"/>
</dbReference>
<evidence type="ECO:0000313" key="4">
    <source>
        <dbReference type="EMBL" id="TQN01224.1"/>
    </source>
</evidence>
<dbReference type="InterPro" id="IPR023346">
    <property type="entry name" value="Lysozyme-like_dom_sf"/>
</dbReference>
<dbReference type="InterPro" id="IPR036365">
    <property type="entry name" value="PGBD-like_sf"/>
</dbReference>